<feature type="domain" description="DUF6745" evidence="1">
    <location>
        <begin position="165"/>
        <end position="373"/>
    </location>
</feature>
<protein>
    <recommendedName>
        <fullName evidence="1">DUF6745 domain-containing protein</fullName>
    </recommendedName>
</protein>
<dbReference type="RefSeq" id="WP_312864677.1">
    <property type="nucleotide sequence ID" value="NZ_JACHJN010000001.1"/>
</dbReference>
<comment type="caution">
    <text evidence="2">The sequence shown here is derived from an EMBL/GenBank/DDBJ whole genome shotgun (WGS) entry which is preliminary data.</text>
</comment>
<organism evidence="2 3">
    <name type="scientific">Saccharothrix tamanrassetensis</name>
    <dbReference type="NCBI Taxonomy" id="1051531"/>
    <lineage>
        <taxon>Bacteria</taxon>
        <taxon>Bacillati</taxon>
        <taxon>Actinomycetota</taxon>
        <taxon>Actinomycetes</taxon>
        <taxon>Pseudonocardiales</taxon>
        <taxon>Pseudonocardiaceae</taxon>
        <taxon>Saccharothrix</taxon>
    </lineage>
</organism>
<dbReference type="EMBL" id="JACHJN010000001">
    <property type="protein sequence ID" value="MBB5953591.1"/>
    <property type="molecule type" value="Genomic_DNA"/>
</dbReference>
<proteinExistence type="predicted"/>
<dbReference type="InterPro" id="IPR046633">
    <property type="entry name" value="DUF6745"/>
</dbReference>
<keyword evidence="3" id="KW-1185">Reference proteome</keyword>
<name>A0A841C8Z0_9PSEU</name>
<sequence length="378" mass="42320">MSARRGRKARTSPVLTDPDHFIEIRTAEDRAEDRAATIRAAETGAEWLRHALCTDPADRPAAEEAITGLYRLLDRPPPGFVWVDSPHAAVEVLPPQADRVSYRGPWLLENELATLVSNLKQRLADRCGGRRHDLPVRDVLRRTVAESVAGLIRRDLPARLGLLWYGQQEADWIAHYDAHRPNARFRPGDEAQLDLWAAVARSCGWWWPREGVCVIAERPSAIHTEPLDDGLRLHHDSGPAVEFRDGCAVHVWHGTRVPSWVVDDPSADRIDAEANVEVRRCAIERIGWEAYLDRAGLRLLARAPDPGNPGSELQLYDLSQWQGARTRLLPAVNGSLERDGTRRRYGLGVPPWFDDPVDAAGWSYGLTGAQYAGLLRRT</sequence>
<dbReference type="Proteomes" id="UP000547510">
    <property type="component" value="Unassembled WGS sequence"/>
</dbReference>
<dbReference type="Pfam" id="PF20530">
    <property type="entry name" value="DUF6745"/>
    <property type="match status" value="1"/>
</dbReference>
<gene>
    <name evidence="2" type="ORF">FHS29_000161</name>
</gene>
<reference evidence="2 3" key="1">
    <citation type="submission" date="2020-08" db="EMBL/GenBank/DDBJ databases">
        <title>Genomic Encyclopedia of Type Strains, Phase III (KMG-III): the genomes of soil and plant-associated and newly described type strains.</title>
        <authorList>
            <person name="Whitman W."/>
        </authorList>
    </citation>
    <scope>NUCLEOTIDE SEQUENCE [LARGE SCALE GENOMIC DNA]</scope>
    <source>
        <strain evidence="2 3">CECT 8640</strain>
    </source>
</reference>
<evidence type="ECO:0000313" key="3">
    <source>
        <dbReference type="Proteomes" id="UP000547510"/>
    </source>
</evidence>
<dbReference type="AlphaFoldDB" id="A0A841C8Z0"/>
<evidence type="ECO:0000259" key="1">
    <source>
        <dbReference type="Pfam" id="PF20530"/>
    </source>
</evidence>
<evidence type="ECO:0000313" key="2">
    <source>
        <dbReference type="EMBL" id="MBB5953591.1"/>
    </source>
</evidence>
<accession>A0A841C8Z0</accession>